<dbReference type="InterPro" id="IPR012394">
    <property type="entry name" value="Aldehyde_DH_NAD(P)"/>
</dbReference>
<reference evidence="8 10" key="1">
    <citation type="journal article" date="2008" name="Science">
        <title>The Physcomitrella genome reveals evolutionary insights into the conquest of land by plants.</title>
        <authorList>
            <person name="Rensing S."/>
            <person name="Lang D."/>
            <person name="Zimmer A."/>
            <person name="Terry A."/>
            <person name="Salamov A."/>
            <person name="Shapiro H."/>
            <person name="Nishiyama T."/>
            <person name="Perroud P.-F."/>
            <person name="Lindquist E."/>
            <person name="Kamisugi Y."/>
            <person name="Tanahashi T."/>
            <person name="Sakakibara K."/>
            <person name="Fujita T."/>
            <person name="Oishi K."/>
            <person name="Shin-I T."/>
            <person name="Kuroki Y."/>
            <person name="Toyoda A."/>
            <person name="Suzuki Y."/>
            <person name="Hashimoto A."/>
            <person name="Yamaguchi K."/>
            <person name="Sugano A."/>
            <person name="Kohara Y."/>
            <person name="Fujiyama A."/>
            <person name="Anterola A."/>
            <person name="Aoki S."/>
            <person name="Ashton N."/>
            <person name="Barbazuk W.B."/>
            <person name="Barker E."/>
            <person name="Bennetzen J."/>
            <person name="Bezanilla M."/>
            <person name="Blankenship R."/>
            <person name="Cho S.H."/>
            <person name="Dutcher S."/>
            <person name="Estelle M."/>
            <person name="Fawcett J.A."/>
            <person name="Gundlach H."/>
            <person name="Hanada K."/>
            <person name="Heyl A."/>
            <person name="Hicks K.A."/>
            <person name="Hugh J."/>
            <person name="Lohr M."/>
            <person name="Mayer K."/>
            <person name="Melkozernov A."/>
            <person name="Murata T."/>
            <person name="Nelson D."/>
            <person name="Pils B."/>
            <person name="Prigge M."/>
            <person name="Reiss B."/>
            <person name="Renner T."/>
            <person name="Rombauts S."/>
            <person name="Rushton P."/>
            <person name="Sanderfoot A."/>
            <person name="Schween G."/>
            <person name="Shiu S.-H."/>
            <person name="Stueber K."/>
            <person name="Theodoulou F.L."/>
            <person name="Tu H."/>
            <person name="Van de Peer Y."/>
            <person name="Verrier P.J."/>
            <person name="Waters E."/>
            <person name="Wood A."/>
            <person name="Yang L."/>
            <person name="Cove D."/>
            <person name="Cuming A."/>
            <person name="Hasebe M."/>
            <person name="Lucas S."/>
            <person name="Mishler D.B."/>
            <person name="Reski R."/>
            <person name="Grigoriev I."/>
            <person name="Quatrano R.S."/>
            <person name="Boore J.L."/>
        </authorList>
    </citation>
    <scope>NUCLEOTIDE SEQUENCE [LARGE SCALE GENOMIC DNA]</scope>
    <source>
        <strain evidence="9 10">cv. Gransden 2004</strain>
    </source>
</reference>
<proteinExistence type="inferred from homology"/>
<evidence type="ECO:0000256" key="6">
    <source>
        <dbReference type="PIRSR" id="PIRSR036492-1"/>
    </source>
</evidence>
<dbReference type="KEGG" id="ppp:112274791"/>
<dbReference type="PANTHER" id="PTHR43570:SF16">
    <property type="entry name" value="ALDEHYDE DEHYDROGENASE TYPE III, ISOFORM Q"/>
    <property type="match status" value="1"/>
</dbReference>
<dbReference type="Gene3D" id="3.40.605.10">
    <property type="entry name" value="Aldehyde Dehydrogenase, Chain A, domain 1"/>
    <property type="match status" value="1"/>
</dbReference>
<feature type="active site" evidence="6">
    <location>
        <position position="260"/>
    </location>
</feature>
<dbReference type="GO" id="GO:0006081">
    <property type="term" value="P:aldehyde metabolic process"/>
    <property type="evidence" value="ECO:0000318"/>
    <property type="project" value="GO_Central"/>
</dbReference>
<evidence type="ECO:0000259" key="7">
    <source>
        <dbReference type="Pfam" id="PF00171"/>
    </source>
</evidence>
<dbReference type="SUPFAM" id="SSF53720">
    <property type="entry name" value="ALDH-like"/>
    <property type="match status" value="1"/>
</dbReference>
<dbReference type="HOGENOM" id="CLU_005391_3_1_1"/>
<dbReference type="InterPro" id="IPR016163">
    <property type="entry name" value="Ald_DH_C"/>
</dbReference>
<dbReference type="EnsemblPlants" id="Pp3c22_15660V3.2">
    <property type="protein sequence ID" value="Pp3c22_15660V3.2"/>
    <property type="gene ID" value="Pp3c22_15660"/>
</dbReference>
<keyword evidence="10" id="KW-1185">Reference proteome</keyword>
<dbReference type="OMA" id="MKDQKVP"/>
<feature type="domain" description="Aldehyde dehydrogenase" evidence="7">
    <location>
        <begin position="14"/>
        <end position="448"/>
    </location>
</feature>
<name>A9SES4_PHYPA</name>
<evidence type="ECO:0000313" key="8">
    <source>
        <dbReference type="EMBL" id="PNR30884.1"/>
    </source>
</evidence>
<reference evidence="9" key="3">
    <citation type="submission" date="2020-12" db="UniProtKB">
        <authorList>
            <consortium name="EnsemblPlants"/>
        </authorList>
    </citation>
    <scope>IDENTIFICATION</scope>
</reference>
<dbReference type="FunFam" id="3.40.605.10:FF:000004">
    <property type="entry name" value="Aldehyde dehydrogenase"/>
    <property type="match status" value="1"/>
</dbReference>
<evidence type="ECO:0000256" key="1">
    <source>
        <dbReference type="ARBA" id="ARBA00009986"/>
    </source>
</evidence>
<feature type="active site" evidence="6">
    <location>
        <position position="225"/>
    </location>
</feature>
<gene>
    <name evidence="9" type="primary">LOC112274791</name>
    <name evidence="8" type="ORF">PHYPA_027200</name>
</gene>
<dbReference type="OrthoDB" id="440325at2759"/>
<dbReference type="GO" id="GO:0005737">
    <property type="term" value="C:cytoplasm"/>
    <property type="evidence" value="ECO:0000318"/>
    <property type="project" value="GO_Central"/>
</dbReference>
<dbReference type="EMBL" id="ABEU02000022">
    <property type="protein sequence ID" value="PNR30884.1"/>
    <property type="molecule type" value="Genomic_DNA"/>
</dbReference>
<dbReference type="Gramene" id="Pp3c22_15660V3.2">
    <property type="protein sequence ID" value="Pp3c22_15660V3.2"/>
    <property type="gene ID" value="Pp3c22_15660"/>
</dbReference>
<evidence type="ECO:0000256" key="3">
    <source>
        <dbReference type="ARBA" id="ARBA00023027"/>
    </source>
</evidence>
<organism evidence="8">
    <name type="scientific">Physcomitrium patens</name>
    <name type="common">Spreading-leaved earth moss</name>
    <name type="synonym">Physcomitrella patens</name>
    <dbReference type="NCBI Taxonomy" id="3218"/>
    <lineage>
        <taxon>Eukaryota</taxon>
        <taxon>Viridiplantae</taxon>
        <taxon>Streptophyta</taxon>
        <taxon>Embryophyta</taxon>
        <taxon>Bryophyta</taxon>
        <taxon>Bryophytina</taxon>
        <taxon>Bryopsida</taxon>
        <taxon>Funariidae</taxon>
        <taxon>Funariales</taxon>
        <taxon>Funariaceae</taxon>
        <taxon>Physcomitrium</taxon>
    </lineage>
</organism>
<dbReference type="RefSeq" id="XP_024360325.1">
    <property type="nucleotide sequence ID" value="XM_024504557.2"/>
</dbReference>
<dbReference type="FunCoup" id="A9SES4">
    <property type="interactions" value="2984"/>
</dbReference>
<evidence type="ECO:0000313" key="10">
    <source>
        <dbReference type="Proteomes" id="UP000006727"/>
    </source>
</evidence>
<evidence type="ECO:0000256" key="2">
    <source>
        <dbReference type="ARBA" id="ARBA00023002"/>
    </source>
</evidence>
<dbReference type="AlphaFoldDB" id="A9SES4"/>
<dbReference type="eggNOG" id="KOG2456">
    <property type="taxonomic scope" value="Eukaryota"/>
</dbReference>
<dbReference type="Pfam" id="PF00171">
    <property type="entry name" value="Aldedh"/>
    <property type="match status" value="1"/>
</dbReference>
<dbReference type="InterPro" id="IPR016162">
    <property type="entry name" value="Ald_DH_N"/>
</dbReference>
<dbReference type="Gramene" id="Pp3c22_15660V3.1">
    <property type="protein sequence ID" value="Pp3c22_15660V3.1"/>
    <property type="gene ID" value="Pp3c22_15660"/>
</dbReference>
<dbReference type="FunFam" id="3.40.309.10:FF:000003">
    <property type="entry name" value="Aldehyde dehydrogenase"/>
    <property type="match status" value="1"/>
</dbReference>
<keyword evidence="2 5" id="KW-0560">Oxidoreductase</keyword>
<dbReference type="GeneID" id="112274791"/>
<dbReference type="GO" id="GO:0004029">
    <property type="term" value="F:aldehyde dehydrogenase (NAD+) activity"/>
    <property type="evidence" value="ECO:0000318"/>
    <property type="project" value="GO_Central"/>
</dbReference>
<evidence type="ECO:0000256" key="4">
    <source>
        <dbReference type="ARBA" id="ARBA00049194"/>
    </source>
</evidence>
<dbReference type="STRING" id="3218.A9SES4"/>
<dbReference type="InterPro" id="IPR016161">
    <property type="entry name" value="Ald_DH/histidinol_DH"/>
</dbReference>
<evidence type="ECO:0000313" key="9">
    <source>
        <dbReference type="EnsemblPlants" id="Pp3c22_15660V3.1"/>
    </source>
</evidence>
<dbReference type="EnsemblPlants" id="Pp3c22_15660V3.1">
    <property type="protein sequence ID" value="Pp3c22_15660V3.1"/>
    <property type="gene ID" value="Pp3c22_15660"/>
</dbReference>
<dbReference type="PIRSF" id="PIRSF036492">
    <property type="entry name" value="ALDH"/>
    <property type="match status" value="1"/>
</dbReference>
<comment type="similarity">
    <text evidence="1 5">Belongs to the aldehyde dehydrogenase family.</text>
</comment>
<dbReference type="InterPro" id="IPR015590">
    <property type="entry name" value="Aldehyde_DH_dom"/>
</dbReference>
<sequence>MEEDLEVGGRGAVRGAAELPRLVTEVREAYRNGRTRPAAWRVQQLNGIIRMISERESEIVQTLYTDLGKPSHESYVTEVSLVRSACKLAIKELKKWMAPLKVSGSITTFPSWGAIVAEPLGVALVISAWNFPFLLSVEPLVGAISAGCAMVLKPSEVAPATAALLSKLVPLYLDSSVIRVVEGGVDETTVLLDQQWDKIFYTGSPRVGRIVMAAASKHLTPVTLELGGKCPVYIDRTADLKVGLRRIALGKWGCNNGQACIAPDYLLIDEIIASEVVDTLIDVIETFYGKDPKTSQDLSRIVNTKHYSRLAGFLDDPKISSKIVHGGARDDNKLYISPTLVCDVPMDSTLMSEEIFGPILPIIKVKGVQEAIDIISDRPKPLVAYVFTKNKEVEKRIVASISSGGMVVNDTIVHFLNPGLPFGGVGESGMSSYHGKFSFDAFSHKKAVLYRNNLGDVPARFPPFTTMKQNFRRAIMDGHYLSAVISLTGLKK</sequence>
<dbReference type="Proteomes" id="UP000006727">
    <property type="component" value="Chromosome 22"/>
</dbReference>
<dbReference type="PaxDb" id="3218-PP1S71_128V6.1"/>
<reference evidence="8 10" key="2">
    <citation type="journal article" date="2018" name="Plant J.">
        <title>The Physcomitrella patens chromosome-scale assembly reveals moss genome structure and evolution.</title>
        <authorList>
            <person name="Lang D."/>
            <person name="Ullrich K.K."/>
            <person name="Murat F."/>
            <person name="Fuchs J."/>
            <person name="Jenkins J."/>
            <person name="Haas F.B."/>
            <person name="Piednoel M."/>
            <person name="Gundlach H."/>
            <person name="Van Bel M."/>
            <person name="Meyberg R."/>
            <person name="Vives C."/>
            <person name="Morata J."/>
            <person name="Symeonidi A."/>
            <person name="Hiss M."/>
            <person name="Muchero W."/>
            <person name="Kamisugi Y."/>
            <person name="Saleh O."/>
            <person name="Blanc G."/>
            <person name="Decker E.L."/>
            <person name="van Gessel N."/>
            <person name="Grimwood J."/>
            <person name="Hayes R.D."/>
            <person name="Graham S.W."/>
            <person name="Gunter L.E."/>
            <person name="McDaniel S.F."/>
            <person name="Hoernstein S.N.W."/>
            <person name="Larsson A."/>
            <person name="Li F.W."/>
            <person name="Perroud P.F."/>
            <person name="Phillips J."/>
            <person name="Ranjan P."/>
            <person name="Rokshar D.S."/>
            <person name="Rothfels C.J."/>
            <person name="Schneider L."/>
            <person name="Shu S."/>
            <person name="Stevenson D.W."/>
            <person name="Thummler F."/>
            <person name="Tillich M."/>
            <person name="Villarreal Aguilar J.C."/>
            <person name="Widiez T."/>
            <person name="Wong G.K."/>
            <person name="Wymore A."/>
            <person name="Zhang Y."/>
            <person name="Zimmer A.D."/>
            <person name="Quatrano R.S."/>
            <person name="Mayer K.F.X."/>
            <person name="Goodstein D."/>
            <person name="Casacuberta J.M."/>
            <person name="Vandepoele K."/>
            <person name="Reski R."/>
            <person name="Cuming A.C."/>
            <person name="Tuskan G.A."/>
            <person name="Maumus F."/>
            <person name="Salse J."/>
            <person name="Schmutz J."/>
            <person name="Rensing S.A."/>
        </authorList>
    </citation>
    <scope>NUCLEOTIDE SEQUENCE [LARGE SCALE GENOMIC DNA]</scope>
    <source>
        <strain evidence="9 10">cv. Gransden 2004</strain>
    </source>
</reference>
<dbReference type="CDD" id="cd07137">
    <property type="entry name" value="ALDH_F3FHI"/>
    <property type="match status" value="1"/>
</dbReference>
<keyword evidence="3" id="KW-0520">NAD</keyword>
<dbReference type="PANTHER" id="PTHR43570">
    <property type="entry name" value="ALDEHYDE DEHYDROGENASE"/>
    <property type="match status" value="1"/>
</dbReference>
<comment type="catalytic activity">
    <reaction evidence="4">
        <text>an aldehyde + NAD(+) + H2O = a carboxylate + NADH + 2 H(+)</text>
        <dbReference type="Rhea" id="RHEA:16185"/>
        <dbReference type="ChEBI" id="CHEBI:15377"/>
        <dbReference type="ChEBI" id="CHEBI:15378"/>
        <dbReference type="ChEBI" id="CHEBI:17478"/>
        <dbReference type="ChEBI" id="CHEBI:29067"/>
        <dbReference type="ChEBI" id="CHEBI:57540"/>
        <dbReference type="ChEBI" id="CHEBI:57945"/>
        <dbReference type="EC" id="1.2.1.3"/>
    </reaction>
</comment>
<evidence type="ECO:0000256" key="5">
    <source>
        <dbReference type="PIRNR" id="PIRNR036492"/>
    </source>
</evidence>
<dbReference type="Gene3D" id="3.40.309.10">
    <property type="entry name" value="Aldehyde Dehydrogenase, Chain A, domain 2"/>
    <property type="match status" value="1"/>
</dbReference>
<accession>A9SES4</accession>
<protein>
    <recommendedName>
        <fullName evidence="5">Aldehyde dehydrogenase</fullName>
    </recommendedName>
</protein>